<proteinExistence type="predicted"/>
<dbReference type="Proteomes" id="UP001626550">
    <property type="component" value="Unassembled WGS sequence"/>
</dbReference>
<reference evidence="1 2" key="1">
    <citation type="submission" date="2024-11" db="EMBL/GenBank/DDBJ databases">
        <title>Adaptive evolution of stress response genes in parasites aligns with host niche diversity.</title>
        <authorList>
            <person name="Hahn C."/>
            <person name="Resl P."/>
        </authorList>
    </citation>
    <scope>NUCLEOTIDE SEQUENCE [LARGE SCALE GENOMIC DNA]</scope>
    <source>
        <strain evidence="1">EGGRZ-B1_66</strain>
        <tissue evidence="1">Body</tissue>
    </source>
</reference>
<evidence type="ECO:0000313" key="1">
    <source>
        <dbReference type="EMBL" id="KAL3307785.1"/>
    </source>
</evidence>
<dbReference type="AlphaFoldDB" id="A0ABD2PK05"/>
<protein>
    <submittedName>
        <fullName evidence="1">Uncharacterized protein</fullName>
    </submittedName>
</protein>
<sequence length="71" mass="8248">CKKEENSRDLALSDGIYISLEFLLSTKLEKLISFWHQKKCLTKQNHDQIQQINQIMTGQRGDECNGKEPIL</sequence>
<organism evidence="1 2">
    <name type="scientific">Cichlidogyrus casuarinus</name>
    <dbReference type="NCBI Taxonomy" id="1844966"/>
    <lineage>
        <taxon>Eukaryota</taxon>
        <taxon>Metazoa</taxon>
        <taxon>Spiralia</taxon>
        <taxon>Lophotrochozoa</taxon>
        <taxon>Platyhelminthes</taxon>
        <taxon>Monogenea</taxon>
        <taxon>Monopisthocotylea</taxon>
        <taxon>Dactylogyridea</taxon>
        <taxon>Ancyrocephalidae</taxon>
        <taxon>Cichlidogyrus</taxon>
    </lineage>
</organism>
<feature type="non-terminal residue" evidence="1">
    <location>
        <position position="1"/>
    </location>
</feature>
<accession>A0ABD2PK05</accession>
<evidence type="ECO:0000313" key="2">
    <source>
        <dbReference type="Proteomes" id="UP001626550"/>
    </source>
</evidence>
<name>A0ABD2PK05_9PLAT</name>
<dbReference type="EMBL" id="JBJKFK010006498">
    <property type="protein sequence ID" value="KAL3307785.1"/>
    <property type="molecule type" value="Genomic_DNA"/>
</dbReference>
<gene>
    <name evidence="1" type="ORF">Ciccas_013691</name>
</gene>
<comment type="caution">
    <text evidence="1">The sequence shown here is derived from an EMBL/GenBank/DDBJ whole genome shotgun (WGS) entry which is preliminary data.</text>
</comment>
<keyword evidence="2" id="KW-1185">Reference proteome</keyword>